<dbReference type="VEuPathDB" id="TriTrypDB:BSAL_37715"/>
<sequence>MYHALPVSLFGQSPAPSPSSTAGSLIDAYLTSMKPVEEIQRELRGHRERFSTKVPRGIAAAARKNNPLYLSLDPSAGARSKAMADKKKRAATKARRLKQRESEKAASGMESIAKSMKKDQLRKVKQLNTSSSKSGPATKTQVNPPSKKKQHSATDALRRQHRRDRQHIIRSAKKARRVSQLLSWCPRQSDAQKVLTPTSASTDNITTRRDRRVRPTPVPELLRSALTAFSKDARSLRKLYYEKAYSSQTSTQVPVELSLPTIGLTVNLVEVRLRHRHIIKRKSNKHPKRVNHGSSTTTKQLSFATLAENVVILFETHNALAGFTAGQFRPRRRQRTNAAEITTDSQELASTAPSSDPTTNVNASQVHDRNGIVVRARRHFPGSRGTRADLVHNLCKETPEHMNGLNHSHQFFEVQLGNGRFVL</sequence>
<gene>
    <name evidence="2" type="ORF">BSAL_37715</name>
</gene>
<dbReference type="EMBL" id="CYKH01002046">
    <property type="protein sequence ID" value="CUI15310.1"/>
    <property type="molecule type" value="Genomic_DNA"/>
</dbReference>
<feature type="compositionally biased region" description="Polar residues" evidence="1">
    <location>
        <begin position="126"/>
        <end position="144"/>
    </location>
</feature>
<feature type="region of interest" description="Disordered" evidence="1">
    <location>
        <begin position="72"/>
        <end position="174"/>
    </location>
</feature>
<feature type="compositionally biased region" description="Basic residues" evidence="1">
    <location>
        <begin position="159"/>
        <end position="174"/>
    </location>
</feature>
<dbReference type="AlphaFoldDB" id="A0A0S4KL51"/>
<accession>A0A0S4KL51</accession>
<feature type="region of interest" description="Disordered" evidence="1">
    <location>
        <begin position="338"/>
        <end position="363"/>
    </location>
</feature>
<feature type="compositionally biased region" description="Basic residues" evidence="1">
    <location>
        <begin position="86"/>
        <end position="98"/>
    </location>
</feature>
<feature type="compositionally biased region" description="Polar residues" evidence="1">
    <location>
        <begin position="193"/>
        <end position="205"/>
    </location>
</feature>
<feature type="region of interest" description="Disordered" evidence="1">
    <location>
        <begin position="193"/>
        <end position="214"/>
    </location>
</feature>
<evidence type="ECO:0000256" key="1">
    <source>
        <dbReference type="SAM" id="MobiDB-lite"/>
    </source>
</evidence>
<name>A0A0S4KL51_BODSA</name>
<protein>
    <submittedName>
        <fullName evidence="2">Uncharacterized protein</fullName>
    </submittedName>
</protein>
<evidence type="ECO:0000313" key="3">
    <source>
        <dbReference type="Proteomes" id="UP000051952"/>
    </source>
</evidence>
<organism evidence="2 3">
    <name type="scientific">Bodo saltans</name>
    <name type="common">Flagellated protozoan</name>
    <dbReference type="NCBI Taxonomy" id="75058"/>
    <lineage>
        <taxon>Eukaryota</taxon>
        <taxon>Discoba</taxon>
        <taxon>Euglenozoa</taxon>
        <taxon>Kinetoplastea</taxon>
        <taxon>Metakinetoplastina</taxon>
        <taxon>Eubodonida</taxon>
        <taxon>Bodonidae</taxon>
        <taxon>Bodo</taxon>
    </lineage>
</organism>
<reference evidence="3" key="1">
    <citation type="submission" date="2015-09" db="EMBL/GenBank/DDBJ databases">
        <authorList>
            <consortium name="Pathogen Informatics"/>
        </authorList>
    </citation>
    <scope>NUCLEOTIDE SEQUENCE [LARGE SCALE GENOMIC DNA]</scope>
    <source>
        <strain evidence="3">Lake Konstanz</strain>
    </source>
</reference>
<dbReference type="Proteomes" id="UP000051952">
    <property type="component" value="Unassembled WGS sequence"/>
</dbReference>
<evidence type="ECO:0000313" key="2">
    <source>
        <dbReference type="EMBL" id="CUI15310.1"/>
    </source>
</evidence>
<keyword evidence="3" id="KW-1185">Reference proteome</keyword>
<proteinExistence type="predicted"/>